<dbReference type="GO" id="GO:0005102">
    <property type="term" value="F:signaling receptor binding"/>
    <property type="evidence" value="ECO:0007669"/>
    <property type="project" value="TreeGrafter"/>
</dbReference>
<feature type="domain" description="B30.2/SPRY" evidence="9">
    <location>
        <begin position="385"/>
        <end position="573"/>
    </location>
</feature>
<dbReference type="Gene3D" id="2.60.120.920">
    <property type="match status" value="1"/>
</dbReference>
<comment type="subcellular location">
    <subcellularLocation>
        <location evidence="1">Membrane</location>
        <topology evidence="1">Single-pass type I membrane protein</topology>
    </subcellularLocation>
</comment>
<dbReference type="InterPro" id="IPR053896">
    <property type="entry name" value="BTN3A2-like_Ig-C"/>
</dbReference>
<dbReference type="RefSeq" id="XP_025781872.1">
    <property type="nucleotide sequence ID" value="XM_025926087.1"/>
</dbReference>
<dbReference type="InterPro" id="IPR003599">
    <property type="entry name" value="Ig_sub"/>
</dbReference>
<keyword evidence="5" id="KW-1133">Transmembrane helix</keyword>
<dbReference type="FunFam" id="2.60.40.10:FF:000088">
    <property type="entry name" value="Butyrophilin subfamily 1 member A1"/>
    <property type="match status" value="1"/>
</dbReference>
<dbReference type="CDD" id="cd05713">
    <property type="entry name" value="IgV_MOG_like"/>
    <property type="match status" value="1"/>
</dbReference>
<keyword evidence="4" id="KW-0732">Signal</keyword>
<dbReference type="AlphaFoldDB" id="A0A6P6I1H5"/>
<keyword evidence="7" id="KW-0393">Immunoglobulin domain</keyword>
<dbReference type="InterPro" id="IPR003877">
    <property type="entry name" value="SPRY_dom"/>
</dbReference>
<evidence type="ECO:0000256" key="6">
    <source>
        <dbReference type="ARBA" id="ARBA00023136"/>
    </source>
</evidence>
<evidence type="ECO:0000256" key="5">
    <source>
        <dbReference type="ARBA" id="ARBA00022989"/>
    </source>
</evidence>
<evidence type="ECO:0000256" key="2">
    <source>
        <dbReference type="ARBA" id="ARBA00007591"/>
    </source>
</evidence>
<dbReference type="PRINTS" id="PR01407">
    <property type="entry name" value="BUTYPHLNCDUF"/>
</dbReference>
<dbReference type="Pfam" id="PF07686">
    <property type="entry name" value="V-set"/>
    <property type="match status" value="1"/>
</dbReference>
<dbReference type="Gene3D" id="2.60.40.10">
    <property type="entry name" value="Immunoglobulins"/>
    <property type="match status" value="2"/>
</dbReference>
<feature type="domain" description="Ig-like" evidence="10">
    <location>
        <begin position="77"/>
        <end position="204"/>
    </location>
</feature>
<evidence type="ECO:0000259" key="9">
    <source>
        <dbReference type="PROSITE" id="PS50188"/>
    </source>
</evidence>
<evidence type="ECO:0000256" key="7">
    <source>
        <dbReference type="ARBA" id="ARBA00023319"/>
    </source>
</evidence>
<dbReference type="SMART" id="SM00409">
    <property type="entry name" value="IG"/>
    <property type="match status" value="1"/>
</dbReference>
<feature type="region of interest" description="Disordered" evidence="8">
    <location>
        <begin position="341"/>
        <end position="371"/>
    </location>
</feature>
<keyword evidence="3" id="KW-0812">Transmembrane</keyword>
<dbReference type="InterPro" id="IPR043136">
    <property type="entry name" value="B30.2/SPRY_sf"/>
</dbReference>
<gene>
    <name evidence="12" type="primary">LOC112862866</name>
</gene>
<evidence type="ECO:0000256" key="3">
    <source>
        <dbReference type="ARBA" id="ARBA00022692"/>
    </source>
</evidence>
<feature type="domain" description="Ig-like" evidence="10">
    <location>
        <begin position="212"/>
        <end position="295"/>
    </location>
</feature>
<dbReference type="SUPFAM" id="SSF49899">
    <property type="entry name" value="Concanavalin A-like lectins/glucanases"/>
    <property type="match status" value="1"/>
</dbReference>
<protein>
    <submittedName>
        <fullName evidence="12">Butyrophilin-like protein 1</fullName>
    </submittedName>
</protein>
<dbReference type="InterPro" id="IPR013106">
    <property type="entry name" value="Ig_V-set"/>
</dbReference>
<evidence type="ECO:0000256" key="8">
    <source>
        <dbReference type="SAM" id="MobiDB-lite"/>
    </source>
</evidence>
<evidence type="ECO:0000313" key="11">
    <source>
        <dbReference type="Proteomes" id="UP000515131"/>
    </source>
</evidence>
<keyword evidence="11" id="KW-1185">Reference proteome</keyword>
<keyword evidence="6" id="KW-0472">Membrane</keyword>
<dbReference type="InterPro" id="IPR050504">
    <property type="entry name" value="IgSF_BTN/MOG"/>
</dbReference>
<proteinExistence type="inferred from homology"/>
<dbReference type="SUPFAM" id="SSF48726">
    <property type="entry name" value="Immunoglobulin"/>
    <property type="match status" value="2"/>
</dbReference>
<dbReference type="PROSITE" id="PS50188">
    <property type="entry name" value="B302_SPRY"/>
    <property type="match status" value="1"/>
</dbReference>
<dbReference type="InterPro" id="IPR007110">
    <property type="entry name" value="Ig-like_dom"/>
</dbReference>
<sequence length="573" mass="64981">MGSIRSEDILKLLRLRPQAPWINTLIHSFQLPALGSQQGWVGNLLLPAPTATPLDADHKNNQKMVGSPGYCAGFLLPVLLLQVSTWYSTVSGFSVKGPVEPTVVLLGTDATLPCQLSPEQSATHMHIRWYRAQLSPAVLVYQNGQEQSGEQMLEYRGRTELVRDSISKGGVALLIQHVRASDHGQYRCHFKDGHSSQEAVVELHVIGLGSVPHVHMMGPEDGGIRILCSAEGWFPKPRVQWSDMMGVKLQSLTESHTQDEDGLFHVEASLVVTDSSLGNVTCSIQNPLSGQEKVSAIYLPEPFFPRMSLWKAALVGTVPTLVLLLTGISYIGWREHQAKEREVKKRKKESQERDQMENEKELALKAKGKLEQQDKSDRKALYHAVWKKALLYPDWRKEQFQPATVTVNQEIFHQNNSDPERKENFKEETHDLSLRDKQGDCNLITLNQQDFTSGKHYWEVDVKDADEWTLGIYENPTDSRELSKDLQNKKFRVLEKKGCEYRALTYCLQNISLQECLLIKKCPQKIAIFLDYEDNDISFYDMTEGTHIFSFTQATFSGSLYPYFNLKSMKLSL</sequence>
<dbReference type="InterPro" id="IPR036179">
    <property type="entry name" value="Ig-like_dom_sf"/>
</dbReference>
<evidence type="ECO:0000256" key="1">
    <source>
        <dbReference type="ARBA" id="ARBA00004479"/>
    </source>
</evidence>
<evidence type="ECO:0000256" key="4">
    <source>
        <dbReference type="ARBA" id="ARBA00022729"/>
    </source>
</evidence>
<name>A0A6P6I1H5_PUMCO</name>
<evidence type="ECO:0000259" key="10">
    <source>
        <dbReference type="PROSITE" id="PS50835"/>
    </source>
</evidence>
<reference evidence="12" key="1">
    <citation type="submission" date="2025-08" db="UniProtKB">
        <authorList>
            <consortium name="RefSeq"/>
        </authorList>
    </citation>
    <scope>IDENTIFICATION</scope>
    <source>
        <tissue evidence="12">Blood</tissue>
    </source>
</reference>
<dbReference type="Pfam" id="PF00622">
    <property type="entry name" value="SPRY"/>
    <property type="match status" value="1"/>
</dbReference>
<dbReference type="FunFam" id="2.60.120.920:FF:000086">
    <property type="entry name" value="Butyrophilin-like protein 1"/>
    <property type="match status" value="1"/>
</dbReference>
<dbReference type="InterPro" id="IPR013783">
    <property type="entry name" value="Ig-like_fold"/>
</dbReference>
<dbReference type="KEGG" id="pcoo:112862866"/>
<dbReference type="SMART" id="SM00406">
    <property type="entry name" value="IGv"/>
    <property type="match status" value="1"/>
</dbReference>
<dbReference type="PANTHER" id="PTHR24100:SF134">
    <property type="entry name" value="BUTYROPHILIN-LIKE PROTEIN 1"/>
    <property type="match status" value="1"/>
</dbReference>
<dbReference type="Proteomes" id="UP000515131">
    <property type="component" value="Unplaced"/>
</dbReference>
<dbReference type="SMART" id="SM00449">
    <property type="entry name" value="SPRY"/>
    <property type="match status" value="1"/>
</dbReference>
<dbReference type="InterPro" id="IPR003879">
    <property type="entry name" value="Butyrophylin_SPRY"/>
</dbReference>
<dbReference type="PANTHER" id="PTHR24100">
    <property type="entry name" value="BUTYROPHILIN"/>
    <property type="match status" value="1"/>
</dbReference>
<dbReference type="PROSITE" id="PS50835">
    <property type="entry name" value="IG_LIKE"/>
    <property type="match status" value="2"/>
</dbReference>
<dbReference type="GO" id="GO:0001817">
    <property type="term" value="P:regulation of cytokine production"/>
    <property type="evidence" value="ECO:0007669"/>
    <property type="project" value="TreeGrafter"/>
</dbReference>
<dbReference type="GeneID" id="112862866"/>
<dbReference type="InterPro" id="IPR001870">
    <property type="entry name" value="B30.2/SPRY"/>
</dbReference>
<dbReference type="GO" id="GO:0009897">
    <property type="term" value="C:external side of plasma membrane"/>
    <property type="evidence" value="ECO:0007669"/>
    <property type="project" value="TreeGrafter"/>
</dbReference>
<evidence type="ECO:0000313" key="12">
    <source>
        <dbReference type="RefSeq" id="XP_025781872.1"/>
    </source>
</evidence>
<comment type="similarity">
    <text evidence="2">Belongs to the immunoglobulin superfamily. BTN/MOG family.</text>
</comment>
<dbReference type="InterPro" id="IPR013320">
    <property type="entry name" value="ConA-like_dom_sf"/>
</dbReference>
<dbReference type="FunFam" id="2.60.40.10:FF:000208">
    <property type="entry name" value="Butyrophilin subfamily 1 member A1"/>
    <property type="match status" value="1"/>
</dbReference>
<dbReference type="Pfam" id="PF22705">
    <property type="entry name" value="C2-set_3"/>
    <property type="match status" value="1"/>
</dbReference>
<accession>A0A6P6I1H5</accession>
<organism evidence="11 12">
    <name type="scientific">Puma concolor</name>
    <name type="common">Mountain lion</name>
    <name type="synonym">Felis concolor</name>
    <dbReference type="NCBI Taxonomy" id="9696"/>
    <lineage>
        <taxon>Eukaryota</taxon>
        <taxon>Metazoa</taxon>
        <taxon>Chordata</taxon>
        <taxon>Craniata</taxon>
        <taxon>Vertebrata</taxon>
        <taxon>Euteleostomi</taxon>
        <taxon>Mammalia</taxon>
        <taxon>Eutheria</taxon>
        <taxon>Laurasiatheria</taxon>
        <taxon>Carnivora</taxon>
        <taxon>Feliformia</taxon>
        <taxon>Felidae</taxon>
        <taxon>Felinae</taxon>
        <taxon>Puma</taxon>
    </lineage>
</organism>
<dbReference type="GO" id="GO:0050852">
    <property type="term" value="P:T cell receptor signaling pathway"/>
    <property type="evidence" value="ECO:0007669"/>
    <property type="project" value="TreeGrafter"/>
</dbReference>